<reference evidence="7 8" key="1">
    <citation type="submission" date="2017-09" db="EMBL/GenBank/DDBJ databases">
        <authorList>
            <consortium name="International Durum Wheat Genome Sequencing Consortium (IDWGSC)"/>
            <person name="Milanesi L."/>
        </authorList>
    </citation>
    <scope>NUCLEOTIDE SEQUENCE [LARGE SCALE GENOMIC DNA]</scope>
    <source>
        <strain evidence="8">cv. Svevo</strain>
    </source>
</reference>
<dbReference type="PANTHER" id="PTHR10383">
    <property type="entry name" value="SERINE INCORPORATOR"/>
    <property type="match status" value="1"/>
</dbReference>
<name>A0A9R1RPQ4_TRITD</name>
<sequence length="232" mass="25580">MTLGLRRMSREIALLVVTVICYLATFAFSGVLFMWFNPSDHDCGLNVFFIVLTMILAFAFAIIALHPQVNGSVMPASVISVYCAYLCYTSLSSEPYDYACNGLHMHSKQVSMSALVLGMLTTVLSVVYSAVRAGSSPLLGDSNVEEGKGNSEGSEPRPVSYSYTFFHLIFALASMYSAMLLTGWTSATSERSELMDVGWTTVWVRICTEWSTAALYIWTLVAPLLFPDRDFS</sequence>
<keyword evidence="3 6" id="KW-0812">Transmembrane</keyword>
<accession>A0A9R1RPQ4</accession>
<evidence type="ECO:0000256" key="1">
    <source>
        <dbReference type="ARBA" id="ARBA00004141"/>
    </source>
</evidence>
<evidence type="ECO:0000313" key="7">
    <source>
        <dbReference type="EMBL" id="VAH49053.1"/>
    </source>
</evidence>
<dbReference type="Gramene" id="TRITD2Bv1G174750.1">
    <property type="protein sequence ID" value="TRITD2Bv1G174750.1"/>
    <property type="gene ID" value="TRITD2Bv1G174750"/>
</dbReference>
<dbReference type="InterPro" id="IPR005016">
    <property type="entry name" value="TDE1/TMS"/>
</dbReference>
<feature type="transmembrane region" description="Helical" evidence="6">
    <location>
        <begin position="202"/>
        <end position="226"/>
    </location>
</feature>
<evidence type="ECO:0000256" key="4">
    <source>
        <dbReference type="ARBA" id="ARBA00022989"/>
    </source>
</evidence>
<feature type="transmembrane region" description="Helical" evidence="6">
    <location>
        <begin position="47"/>
        <end position="65"/>
    </location>
</feature>
<dbReference type="AlphaFoldDB" id="A0A9R1RPQ4"/>
<evidence type="ECO:0008006" key="9">
    <source>
        <dbReference type="Google" id="ProtNLM"/>
    </source>
</evidence>
<keyword evidence="8" id="KW-1185">Reference proteome</keyword>
<keyword evidence="4 6" id="KW-1133">Transmembrane helix</keyword>
<protein>
    <recommendedName>
        <fullName evidence="9">Serine incorporator</fullName>
    </recommendedName>
</protein>
<evidence type="ECO:0000256" key="3">
    <source>
        <dbReference type="ARBA" id="ARBA00022692"/>
    </source>
</evidence>
<evidence type="ECO:0000256" key="2">
    <source>
        <dbReference type="ARBA" id="ARBA00006665"/>
    </source>
</evidence>
<evidence type="ECO:0000256" key="5">
    <source>
        <dbReference type="ARBA" id="ARBA00023136"/>
    </source>
</evidence>
<comment type="similarity">
    <text evidence="2">Belongs to the TDE1 family.</text>
</comment>
<feature type="transmembrane region" description="Helical" evidence="6">
    <location>
        <begin position="161"/>
        <end position="182"/>
    </location>
</feature>
<dbReference type="EMBL" id="LT934114">
    <property type="protein sequence ID" value="VAH49053.1"/>
    <property type="molecule type" value="Genomic_DNA"/>
</dbReference>
<dbReference type="GO" id="GO:0016020">
    <property type="term" value="C:membrane"/>
    <property type="evidence" value="ECO:0007669"/>
    <property type="project" value="UniProtKB-SubCell"/>
</dbReference>
<comment type="subcellular location">
    <subcellularLocation>
        <location evidence="1">Membrane</location>
        <topology evidence="1">Multi-pass membrane protein</topology>
    </subcellularLocation>
</comment>
<dbReference type="Proteomes" id="UP000324705">
    <property type="component" value="Chromosome 2B"/>
</dbReference>
<keyword evidence="5 6" id="KW-0472">Membrane</keyword>
<gene>
    <name evidence="7" type="ORF">TRITD_2Bv1G174750</name>
</gene>
<feature type="transmembrane region" description="Helical" evidence="6">
    <location>
        <begin position="72"/>
        <end position="91"/>
    </location>
</feature>
<evidence type="ECO:0000256" key="6">
    <source>
        <dbReference type="SAM" id="Phobius"/>
    </source>
</evidence>
<dbReference type="PANTHER" id="PTHR10383:SF9">
    <property type="entry name" value="SERINE INCORPORATOR, ISOFORM F"/>
    <property type="match status" value="1"/>
</dbReference>
<feature type="transmembrane region" description="Helical" evidence="6">
    <location>
        <begin position="111"/>
        <end position="131"/>
    </location>
</feature>
<evidence type="ECO:0000313" key="8">
    <source>
        <dbReference type="Proteomes" id="UP000324705"/>
    </source>
</evidence>
<proteinExistence type="inferred from homology"/>
<feature type="transmembrane region" description="Helical" evidence="6">
    <location>
        <begin position="12"/>
        <end position="35"/>
    </location>
</feature>
<dbReference type="Pfam" id="PF03348">
    <property type="entry name" value="Serinc"/>
    <property type="match status" value="2"/>
</dbReference>
<organism evidence="7 8">
    <name type="scientific">Triticum turgidum subsp. durum</name>
    <name type="common">Durum wheat</name>
    <name type="synonym">Triticum durum</name>
    <dbReference type="NCBI Taxonomy" id="4567"/>
    <lineage>
        <taxon>Eukaryota</taxon>
        <taxon>Viridiplantae</taxon>
        <taxon>Streptophyta</taxon>
        <taxon>Embryophyta</taxon>
        <taxon>Tracheophyta</taxon>
        <taxon>Spermatophyta</taxon>
        <taxon>Magnoliopsida</taxon>
        <taxon>Liliopsida</taxon>
        <taxon>Poales</taxon>
        <taxon>Poaceae</taxon>
        <taxon>BOP clade</taxon>
        <taxon>Pooideae</taxon>
        <taxon>Triticodae</taxon>
        <taxon>Triticeae</taxon>
        <taxon>Triticinae</taxon>
        <taxon>Triticum</taxon>
    </lineage>
</organism>